<feature type="region of interest" description="Disordered" evidence="1">
    <location>
        <begin position="221"/>
        <end position="279"/>
    </location>
</feature>
<dbReference type="Proteomes" id="UP000298416">
    <property type="component" value="Unassembled WGS sequence"/>
</dbReference>
<name>A0A8X8YXQ8_SALSN</name>
<dbReference type="AlphaFoldDB" id="A0A8X8YXQ8"/>
<evidence type="ECO:0000259" key="2">
    <source>
        <dbReference type="Pfam" id="PF12776"/>
    </source>
</evidence>
<sequence length="376" mass="42537">MLKCLFVFDVFIGYVEPKATIYLARNWDYQRWFVCIASHTPMFRLHYCSPLFCFPCVGATATPRQKFRKGDRSRRMWTPREEEILASCLVELVAGGWKSDNGFRAGYLQKIEDSIRIEFPNTDIQGTPHVTSRISAWKKSYGILRNILARTGVGFNHDGTHKIDCDDEQWAHIVMADKNARGMRSKSWPLWGTWQMIFGKDRASGGAAEEVQKAAAELRPQRATVSECNENNFSPSTDDVLDSEANGGPLHTDLHDDGSGNEGRVTSTTTKGTGKKHKVVSSDEAMMDFMAKLHADTNSRLDLVASKIGYEFDLGKARQEVFNKLEIVEGLSLEERYDLCNILGDKSQRLEIFIGMPAHARLGYLKRLLSKHRDFN</sequence>
<organism evidence="3">
    <name type="scientific">Salvia splendens</name>
    <name type="common">Scarlet sage</name>
    <dbReference type="NCBI Taxonomy" id="180675"/>
    <lineage>
        <taxon>Eukaryota</taxon>
        <taxon>Viridiplantae</taxon>
        <taxon>Streptophyta</taxon>
        <taxon>Embryophyta</taxon>
        <taxon>Tracheophyta</taxon>
        <taxon>Spermatophyta</taxon>
        <taxon>Magnoliopsida</taxon>
        <taxon>eudicotyledons</taxon>
        <taxon>Gunneridae</taxon>
        <taxon>Pentapetalae</taxon>
        <taxon>asterids</taxon>
        <taxon>lamiids</taxon>
        <taxon>Lamiales</taxon>
        <taxon>Lamiaceae</taxon>
        <taxon>Nepetoideae</taxon>
        <taxon>Mentheae</taxon>
        <taxon>Salviinae</taxon>
        <taxon>Salvia</taxon>
        <taxon>Salvia subgen. Calosphace</taxon>
        <taxon>core Calosphace</taxon>
    </lineage>
</organism>
<proteinExistence type="predicted"/>
<gene>
    <name evidence="3" type="ORF">SASPL_102999</name>
</gene>
<reference evidence="3" key="2">
    <citation type="submission" date="2020-08" db="EMBL/GenBank/DDBJ databases">
        <title>Plant Genome Project.</title>
        <authorList>
            <person name="Zhang R.-G."/>
        </authorList>
    </citation>
    <scope>NUCLEOTIDE SEQUENCE</scope>
    <source>
        <strain evidence="3">Huo1</strain>
        <tissue evidence="3">Leaf</tissue>
    </source>
</reference>
<feature type="compositionally biased region" description="Low complexity" evidence="1">
    <location>
        <begin position="263"/>
        <end position="272"/>
    </location>
</feature>
<dbReference type="Pfam" id="PF12776">
    <property type="entry name" value="Myb_DNA-bind_3"/>
    <property type="match status" value="1"/>
</dbReference>
<reference evidence="3" key="1">
    <citation type="submission" date="2018-01" db="EMBL/GenBank/DDBJ databases">
        <authorList>
            <person name="Mao J.F."/>
        </authorList>
    </citation>
    <scope>NUCLEOTIDE SEQUENCE</scope>
    <source>
        <strain evidence="3">Huo1</strain>
        <tissue evidence="3">Leaf</tissue>
    </source>
</reference>
<comment type="caution">
    <text evidence="3">The sequence shown here is derived from an EMBL/GenBank/DDBJ whole genome shotgun (WGS) entry which is preliminary data.</text>
</comment>
<dbReference type="InterPro" id="IPR024752">
    <property type="entry name" value="Myb/SANT-like_dom"/>
</dbReference>
<evidence type="ECO:0000313" key="4">
    <source>
        <dbReference type="Proteomes" id="UP000298416"/>
    </source>
</evidence>
<keyword evidence="4" id="KW-1185">Reference proteome</keyword>
<feature type="compositionally biased region" description="Polar residues" evidence="1">
    <location>
        <begin position="223"/>
        <end position="237"/>
    </location>
</feature>
<evidence type="ECO:0000256" key="1">
    <source>
        <dbReference type="SAM" id="MobiDB-lite"/>
    </source>
</evidence>
<evidence type="ECO:0000313" key="3">
    <source>
        <dbReference type="EMBL" id="KAG6438065.1"/>
    </source>
</evidence>
<accession>A0A8X8YXQ8</accession>
<protein>
    <recommendedName>
        <fullName evidence="2">Myb/SANT-like domain-containing protein</fullName>
    </recommendedName>
</protein>
<feature type="domain" description="Myb/SANT-like" evidence="2">
    <location>
        <begin position="76"/>
        <end position="171"/>
    </location>
</feature>
<dbReference type="EMBL" id="PNBA02000001">
    <property type="protein sequence ID" value="KAG6438065.1"/>
    <property type="molecule type" value="Genomic_DNA"/>
</dbReference>
<dbReference type="PANTHER" id="PTHR46250">
    <property type="entry name" value="MYB/SANT-LIKE DNA-BINDING DOMAIN PROTEIN-RELATED"/>
    <property type="match status" value="1"/>
</dbReference>